<dbReference type="Proteomes" id="UP000199687">
    <property type="component" value="Unassembled WGS sequence"/>
</dbReference>
<dbReference type="PRINTS" id="PR00469">
    <property type="entry name" value="PNDRDTASEII"/>
</dbReference>
<feature type="domain" description="FAD/NAD(P)-binding" evidence="7">
    <location>
        <begin position="5"/>
        <end position="308"/>
    </location>
</feature>
<evidence type="ECO:0000256" key="3">
    <source>
        <dbReference type="ARBA" id="ARBA00022827"/>
    </source>
</evidence>
<dbReference type="AlphaFoldDB" id="A0A1H9NJX1"/>
<evidence type="ECO:0000256" key="5">
    <source>
        <dbReference type="ARBA" id="ARBA00023002"/>
    </source>
</evidence>
<keyword evidence="5 6" id="KW-0560">Oxidoreductase</keyword>
<dbReference type="STRING" id="531814.SAMN04487944_103184"/>
<dbReference type="SUPFAM" id="SSF51905">
    <property type="entry name" value="FAD/NAD(P)-binding domain"/>
    <property type="match status" value="1"/>
</dbReference>
<feature type="binding site" evidence="6">
    <location>
        <position position="42"/>
    </location>
    <ligand>
        <name>FAD</name>
        <dbReference type="ChEBI" id="CHEBI:57692"/>
    </ligand>
</feature>
<keyword evidence="2 6" id="KW-0285">Flavoprotein</keyword>
<protein>
    <recommendedName>
        <fullName evidence="6">Ferredoxin--NADP reductase</fullName>
        <shortName evidence="6">FNR</shortName>
        <shortName evidence="6">Fd-NADP(+) reductase</shortName>
        <ecNumber evidence="6">1.18.1.2</ecNumber>
    </recommendedName>
</protein>
<dbReference type="HAMAP" id="MF_01685">
    <property type="entry name" value="FENR2"/>
    <property type="match status" value="1"/>
</dbReference>
<dbReference type="InterPro" id="IPR023753">
    <property type="entry name" value="FAD/NAD-binding_dom"/>
</dbReference>
<evidence type="ECO:0000256" key="1">
    <source>
        <dbReference type="ARBA" id="ARBA00011738"/>
    </source>
</evidence>
<accession>A0A1H9NJX1</accession>
<feature type="binding site" evidence="6">
    <location>
        <position position="87"/>
    </location>
    <ligand>
        <name>FAD</name>
        <dbReference type="ChEBI" id="CHEBI:57692"/>
    </ligand>
</feature>
<comment type="similarity">
    <text evidence="6">Belongs to the ferredoxin--NADP reductase type 2 family.</text>
</comment>
<evidence type="ECO:0000256" key="6">
    <source>
        <dbReference type="HAMAP-Rule" id="MF_01685"/>
    </source>
</evidence>
<keyword evidence="3 6" id="KW-0274">FAD</keyword>
<feature type="binding site" evidence="6">
    <location>
        <position position="121"/>
    </location>
    <ligand>
        <name>FAD</name>
        <dbReference type="ChEBI" id="CHEBI:57692"/>
    </ligand>
</feature>
<dbReference type="Pfam" id="PF07992">
    <property type="entry name" value="Pyr_redox_2"/>
    <property type="match status" value="1"/>
</dbReference>
<evidence type="ECO:0000256" key="2">
    <source>
        <dbReference type="ARBA" id="ARBA00022630"/>
    </source>
</evidence>
<evidence type="ECO:0000259" key="7">
    <source>
        <dbReference type="Pfam" id="PF07992"/>
    </source>
</evidence>
<sequence length="330" mass="36892">MGEKFDIAIIGGGTTGLFAAYYATMRQLKVVIVEAQEQLGGKVMQFLPEKKIYDVGGYPEISGEDLVRQMIQQAARHEPKILTGESVKQIDRENNQFHLVTEKGKEILSNTVLLATGTGTFHTKRPEEWKELPDSEFKTSVPTTLMDKEDYIDKKVIVASNSKVGVNWALYLSELAESVAIINSEHSFSQVKQEELDQLSDANIDVHYNAKLTDFMMDDKDRLKQVAFLNENEDKVTVPAEKLLTYYGLELEAAPFDKWGIETRKGRIVVTPVMATNVEGIFAAGDIVQYEGKTTLIATGYTEAITAVNHAHLFIDPAATEQLYSTVIYR</sequence>
<dbReference type="PANTHER" id="PTHR48105">
    <property type="entry name" value="THIOREDOXIN REDUCTASE 1-RELATED-RELATED"/>
    <property type="match status" value="1"/>
</dbReference>
<evidence type="ECO:0000313" key="8">
    <source>
        <dbReference type="EMBL" id="SER36284.1"/>
    </source>
</evidence>
<comment type="caution">
    <text evidence="6">Lacks conserved residue(s) required for the propagation of feature annotation.</text>
</comment>
<reference evidence="8 9" key="1">
    <citation type="submission" date="2016-10" db="EMBL/GenBank/DDBJ databases">
        <authorList>
            <person name="de Groot N.N."/>
        </authorList>
    </citation>
    <scope>NUCLEOTIDE SEQUENCE [LARGE SCALE GENOMIC DNA]</scope>
    <source>
        <strain evidence="8 9">CGMCC 1.7727</strain>
    </source>
</reference>
<feature type="binding site" evidence="6">
    <location>
        <position position="286"/>
    </location>
    <ligand>
        <name>FAD</name>
        <dbReference type="ChEBI" id="CHEBI:57692"/>
    </ligand>
</feature>
<dbReference type="GO" id="GO:0050661">
    <property type="term" value="F:NADP binding"/>
    <property type="evidence" value="ECO:0007669"/>
    <property type="project" value="UniProtKB-UniRule"/>
</dbReference>
<feature type="binding site" evidence="6">
    <location>
        <position position="34"/>
    </location>
    <ligand>
        <name>FAD</name>
        <dbReference type="ChEBI" id="CHEBI:57692"/>
    </ligand>
</feature>
<dbReference type="InterPro" id="IPR036188">
    <property type="entry name" value="FAD/NAD-bd_sf"/>
</dbReference>
<dbReference type="InterPro" id="IPR050097">
    <property type="entry name" value="Ferredoxin-NADP_redctase_2"/>
</dbReference>
<comment type="catalytic activity">
    <reaction evidence="6">
        <text>2 reduced [2Fe-2S]-[ferredoxin] + NADP(+) + H(+) = 2 oxidized [2Fe-2S]-[ferredoxin] + NADPH</text>
        <dbReference type="Rhea" id="RHEA:20125"/>
        <dbReference type="Rhea" id="RHEA-COMP:10000"/>
        <dbReference type="Rhea" id="RHEA-COMP:10001"/>
        <dbReference type="ChEBI" id="CHEBI:15378"/>
        <dbReference type="ChEBI" id="CHEBI:33737"/>
        <dbReference type="ChEBI" id="CHEBI:33738"/>
        <dbReference type="ChEBI" id="CHEBI:57783"/>
        <dbReference type="ChEBI" id="CHEBI:58349"/>
        <dbReference type="EC" id="1.18.1.2"/>
    </reaction>
</comment>
<evidence type="ECO:0000256" key="4">
    <source>
        <dbReference type="ARBA" id="ARBA00022857"/>
    </source>
</evidence>
<dbReference type="PRINTS" id="PR00368">
    <property type="entry name" value="FADPNR"/>
</dbReference>
<keyword evidence="9" id="KW-1185">Reference proteome</keyword>
<proteinExistence type="inferred from homology"/>
<evidence type="ECO:0000313" key="9">
    <source>
        <dbReference type="Proteomes" id="UP000199687"/>
    </source>
</evidence>
<comment type="cofactor">
    <cofactor evidence="6">
        <name>FAD</name>
        <dbReference type="ChEBI" id="CHEBI:57692"/>
    </cofactor>
    <text evidence="6">Binds 1 FAD per subunit.</text>
</comment>
<name>A0A1H9NJX1_9BACI</name>
<dbReference type="InterPro" id="IPR022890">
    <property type="entry name" value="Fd--NADP_Rdtase_type_2"/>
</dbReference>
<dbReference type="EC" id="1.18.1.2" evidence="6"/>
<comment type="subunit">
    <text evidence="1 6">Homodimer.</text>
</comment>
<feature type="binding site" evidence="6">
    <location>
        <position position="326"/>
    </location>
    <ligand>
        <name>FAD</name>
        <dbReference type="ChEBI" id="CHEBI:57692"/>
    </ligand>
</feature>
<dbReference type="GO" id="GO:0050660">
    <property type="term" value="F:flavin adenine dinucleotide binding"/>
    <property type="evidence" value="ECO:0007669"/>
    <property type="project" value="UniProtKB-UniRule"/>
</dbReference>
<keyword evidence="4 6" id="KW-0521">NADP</keyword>
<dbReference type="OrthoDB" id="2960536at2"/>
<organism evidence="8 9">
    <name type="scientific">Gracilibacillus ureilyticus</name>
    <dbReference type="NCBI Taxonomy" id="531814"/>
    <lineage>
        <taxon>Bacteria</taxon>
        <taxon>Bacillati</taxon>
        <taxon>Bacillota</taxon>
        <taxon>Bacilli</taxon>
        <taxon>Bacillales</taxon>
        <taxon>Bacillaceae</taxon>
        <taxon>Gracilibacillus</taxon>
    </lineage>
</organism>
<dbReference type="RefSeq" id="WP_089739753.1">
    <property type="nucleotide sequence ID" value="NZ_FOGL01000003.1"/>
</dbReference>
<gene>
    <name evidence="8" type="ORF">SAMN04487944_103184</name>
</gene>
<feature type="binding site" evidence="6">
    <location>
        <position position="15"/>
    </location>
    <ligand>
        <name>FAD</name>
        <dbReference type="ChEBI" id="CHEBI:57692"/>
    </ligand>
</feature>
<dbReference type="EMBL" id="FOGL01000003">
    <property type="protein sequence ID" value="SER36284.1"/>
    <property type="molecule type" value="Genomic_DNA"/>
</dbReference>
<dbReference type="GO" id="GO:0004324">
    <property type="term" value="F:ferredoxin-NADP+ reductase activity"/>
    <property type="evidence" value="ECO:0007669"/>
    <property type="project" value="UniProtKB-UniRule"/>
</dbReference>
<dbReference type="Gene3D" id="3.50.50.60">
    <property type="entry name" value="FAD/NAD(P)-binding domain"/>
    <property type="match status" value="2"/>
</dbReference>